<dbReference type="Pfam" id="PF00535">
    <property type="entry name" value="Glycos_transf_2"/>
    <property type="match status" value="1"/>
</dbReference>
<dbReference type="Proteomes" id="UP000199187">
    <property type="component" value="Unassembled WGS sequence"/>
</dbReference>
<dbReference type="Gene3D" id="3.90.550.10">
    <property type="entry name" value="Spore Coat Polysaccharide Biosynthesis Protein SpsA, Chain A"/>
    <property type="match status" value="2"/>
</dbReference>
<dbReference type="RefSeq" id="WP_090126878.1">
    <property type="nucleotide sequence ID" value="NZ_CP045300.1"/>
</dbReference>
<protein>
    <submittedName>
        <fullName evidence="2">Glycosyltransferase, GT2 family</fullName>
    </submittedName>
</protein>
<dbReference type="PANTHER" id="PTHR43179">
    <property type="entry name" value="RHAMNOSYLTRANSFERASE WBBL"/>
    <property type="match status" value="1"/>
</dbReference>
<feature type="domain" description="Glycosyltransferase 2-like" evidence="1">
    <location>
        <begin position="8"/>
        <end position="125"/>
    </location>
</feature>
<keyword evidence="3" id="KW-1185">Reference proteome</keyword>
<proteinExistence type="predicted"/>
<evidence type="ECO:0000313" key="2">
    <source>
        <dbReference type="EMBL" id="SFU20310.1"/>
    </source>
</evidence>
<dbReference type="InterPro" id="IPR001173">
    <property type="entry name" value="Glyco_trans_2-like"/>
</dbReference>
<dbReference type="InterPro" id="IPR029044">
    <property type="entry name" value="Nucleotide-diphossugar_trans"/>
</dbReference>
<name>A0A1I7E8Q1_9ENTR</name>
<sequence>MSVPELVSIIIPAWKATWFEIALQSAMQQNYGACEIIISDDSKDDSIARIVDKLSPISRWPIVYQRNVSSLGEMGNTASCLAKAQGKYIKFLHDDDVLKINCVSELVQAINRHSDIVMATSHREMIDVQGNPLPVNLGTTPLFNVDSVLHGRDVISLQADTPLNFIGEPSVVLIRSDILRTILAEGEPLSSLGGEPMPFLGDLAMYLKVLHFGHLALVCQTLSQYRISRSQSLATATEKADVVSETHKKMPLVIKKLGWYDPSRKQDHIRIAPLSHPEQFTEQNLLQEIALSAVNSRLNRWLAERKLYPVQQQQALDFFAAQSACPRCTVYIDARNSERNAWDRTFNSLSHQVAGVSWQIIALINEHVDYLPAGTEQIRLDLPDGLEALNTKNRELSSDWLLFLDAGCQLLSSGLVALSSVLSRASQLDAIYTDIICPLGGKPLDTLCRPDFNLDLLLSTPGQMSGRWLFRRDRVVAAGGFNPACPQKFEFELQLRLIENTGAEKIGHLSEPLVQEIRACRPGSAEPTLLLSHLHRRGFPHAEIQATDYGPWRVKYHHQDTPKVTIAVLGGDIDSISRCVTGLLNVTRYPNYELVIVADKRAEAGREIWLESVAKLDPERIRVVYYPALWQRAGMANMASLNAQGDYLLFLSSSIQVMDAEWLDNMLNHALRPEVGIVGGKQLYDNGMIRHAGYILGLQGGVAGEPFYGTDDKNSGYMGRLHADQNYSAVSGDFMLVSKDICFAVNGFDADLNCYDDIDFCLRVRELGGLTVWTPYARGCRHPEKTVSATTLAQREAETDTLFERWRSLISQDPAYNPNLSLTAAFTLQDDSRQSWRPLFWRPVPVVLPVTGEQNRESTWRIAAPFAALRDAGFIDGKSNKILPGLPEFIHYNPDVAVIEQQSGMGLHNWIKKVSRFGSAFTIAQLAPPPPAITLSHTEFTAVQDDYVASVRRNLTYVDRLIVADEYQAEVFADAHSDVIIVPTRLPHASWGQLCCLRNQGEKPRIGLPGSLCHRSVQELIVGLITTLANDVEWVVYGPCLPELRSLLKTLRRETDTEIYHQELAFMSLDLALVPHDGHPLTHAHAHCHLIEYGACAIPVVCSSTLNDAKSLTATRVTNQLSDWQNTIRMHLADTTASEKMGKALQSEVRQHWLLNNDGLNLWSQAWRIR</sequence>
<dbReference type="SUPFAM" id="SSF53448">
    <property type="entry name" value="Nucleotide-diphospho-sugar transferases"/>
    <property type="match status" value="3"/>
</dbReference>
<dbReference type="CDD" id="cd00761">
    <property type="entry name" value="Glyco_tranf_GTA_type"/>
    <property type="match status" value="1"/>
</dbReference>
<organism evidence="2 3">
    <name type="scientific">Kosakonia arachidis</name>
    <dbReference type="NCBI Taxonomy" id="551989"/>
    <lineage>
        <taxon>Bacteria</taxon>
        <taxon>Pseudomonadati</taxon>
        <taxon>Pseudomonadota</taxon>
        <taxon>Gammaproteobacteria</taxon>
        <taxon>Enterobacterales</taxon>
        <taxon>Enterobacteriaceae</taxon>
        <taxon>Kosakonia</taxon>
    </lineage>
</organism>
<dbReference type="EMBL" id="FPAU01000012">
    <property type="protein sequence ID" value="SFU20310.1"/>
    <property type="molecule type" value="Genomic_DNA"/>
</dbReference>
<dbReference type="AlphaFoldDB" id="A0A1I7E8Q1"/>
<dbReference type="PANTHER" id="PTHR43179:SF7">
    <property type="entry name" value="RHAMNOSYLTRANSFERASE WBBL"/>
    <property type="match status" value="1"/>
</dbReference>
<dbReference type="Pfam" id="PF13641">
    <property type="entry name" value="Glyco_tranf_2_3"/>
    <property type="match status" value="1"/>
</dbReference>
<evidence type="ECO:0000259" key="1">
    <source>
        <dbReference type="Pfam" id="PF00535"/>
    </source>
</evidence>
<dbReference type="GO" id="GO:0016740">
    <property type="term" value="F:transferase activity"/>
    <property type="evidence" value="ECO:0007669"/>
    <property type="project" value="UniProtKB-KW"/>
</dbReference>
<keyword evidence="2" id="KW-0808">Transferase</keyword>
<evidence type="ECO:0000313" key="3">
    <source>
        <dbReference type="Proteomes" id="UP000199187"/>
    </source>
</evidence>
<dbReference type="OrthoDB" id="9179784at2"/>
<accession>A0A1I7E8Q1</accession>
<reference evidence="3" key="1">
    <citation type="submission" date="2016-10" db="EMBL/GenBank/DDBJ databases">
        <authorList>
            <person name="Varghese N."/>
            <person name="Submissions S."/>
        </authorList>
    </citation>
    <scope>NUCLEOTIDE SEQUENCE [LARGE SCALE GENOMIC DNA]</scope>
    <source>
        <strain evidence="3">Ah-143</strain>
    </source>
</reference>
<gene>
    <name evidence="2" type="ORF">SAMN05192562_11257</name>
</gene>